<comment type="subcellular location">
    <subcellularLocation>
        <location evidence="8">Cytoplasm</location>
    </subcellularLocation>
</comment>
<comment type="catalytic activity">
    <reaction evidence="8">
        <text>L-glutamate + ATP = L-glutamyl 5-phosphate + ADP</text>
        <dbReference type="Rhea" id="RHEA:14877"/>
        <dbReference type="ChEBI" id="CHEBI:29985"/>
        <dbReference type="ChEBI" id="CHEBI:30616"/>
        <dbReference type="ChEBI" id="CHEBI:58274"/>
        <dbReference type="ChEBI" id="CHEBI:456216"/>
        <dbReference type="EC" id="2.7.2.11"/>
    </reaction>
</comment>
<keyword evidence="2 8" id="KW-0028">Amino-acid biosynthesis</keyword>
<comment type="function">
    <text evidence="8">Catalyzes the transfer of a phosphate group to glutamate to form L-glutamate 5-phosphate.</text>
</comment>
<comment type="pathway">
    <text evidence="8">Amino-acid biosynthesis; L-proline biosynthesis; L-glutamate 5-semialdehyde from L-glutamate: step 1/2.</text>
</comment>
<keyword evidence="1 8" id="KW-0963">Cytoplasm</keyword>
<dbReference type="Proteomes" id="UP000092967">
    <property type="component" value="Chromosome"/>
</dbReference>
<dbReference type="InterPro" id="IPR005715">
    <property type="entry name" value="Glu_5kinase/COase_Synthase"/>
</dbReference>
<evidence type="ECO:0000256" key="7">
    <source>
        <dbReference type="ARBA" id="ARBA00022840"/>
    </source>
</evidence>
<comment type="similarity">
    <text evidence="8">Belongs to the glutamate 5-kinase family.</text>
</comment>
<evidence type="ECO:0000256" key="8">
    <source>
        <dbReference type="HAMAP-Rule" id="MF_00456"/>
    </source>
</evidence>
<dbReference type="InterPro" id="IPR002478">
    <property type="entry name" value="PUA"/>
</dbReference>
<dbReference type="RefSeq" id="WP_068826815.1">
    <property type="nucleotide sequence ID" value="NZ_CP014224.1"/>
</dbReference>
<dbReference type="SUPFAM" id="SSF53633">
    <property type="entry name" value="Carbamate kinase-like"/>
    <property type="match status" value="1"/>
</dbReference>
<dbReference type="InterPro" id="IPR036974">
    <property type="entry name" value="PUA_sf"/>
</dbReference>
<evidence type="ECO:0000256" key="4">
    <source>
        <dbReference type="ARBA" id="ARBA00022679"/>
    </source>
</evidence>
<keyword evidence="4 8" id="KW-0808">Transferase</keyword>
<evidence type="ECO:0000313" key="11">
    <source>
        <dbReference type="Proteomes" id="UP000092967"/>
    </source>
</evidence>
<name>A0A1B1Y737_9FLAO</name>
<feature type="domain" description="PUA" evidence="9">
    <location>
        <begin position="278"/>
        <end position="351"/>
    </location>
</feature>
<dbReference type="InterPro" id="IPR036393">
    <property type="entry name" value="AceGlu_kinase-like_sf"/>
</dbReference>
<dbReference type="FunFam" id="3.40.1160.10:FF:000006">
    <property type="entry name" value="Glutamate 5-kinase"/>
    <property type="match status" value="1"/>
</dbReference>
<keyword evidence="6 8" id="KW-0418">Kinase</keyword>
<comment type="caution">
    <text evidence="8">Lacks conserved residue(s) required for the propagation of feature annotation.</text>
</comment>
<keyword evidence="11" id="KW-1185">Reference proteome</keyword>
<dbReference type="GO" id="GO:0005829">
    <property type="term" value="C:cytosol"/>
    <property type="evidence" value="ECO:0007669"/>
    <property type="project" value="TreeGrafter"/>
</dbReference>
<dbReference type="InterPro" id="IPR011529">
    <property type="entry name" value="Glu_5kinase"/>
</dbReference>
<dbReference type="PIRSF" id="PIRSF000729">
    <property type="entry name" value="GK"/>
    <property type="match status" value="1"/>
</dbReference>
<evidence type="ECO:0000259" key="9">
    <source>
        <dbReference type="SMART" id="SM00359"/>
    </source>
</evidence>
<protein>
    <recommendedName>
        <fullName evidence="8">Glutamate 5-kinase</fullName>
        <ecNumber evidence="8">2.7.2.11</ecNumber>
    </recommendedName>
    <alternativeName>
        <fullName evidence="8">Gamma-glutamyl kinase</fullName>
        <shortName evidence="8">GK</shortName>
    </alternativeName>
</protein>
<dbReference type="EC" id="2.7.2.11" evidence="8"/>
<dbReference type="Pfam" id="PF00696">
    <property type="entry name" value="AA_kinase"/>
    <property type="match status" value="1"/>
</dbReference>
<feature type="binding site" evidence="8">
    <location>
        <position position="150"/>
    </location>
    <ligand>
        <name>substrate</name>
    </ligand>
</feature>
<dbReference type="PROSITE" id="PS50890">
    <property type="entry name" value="PUA"/>
    <property type="match status" value="1"/>
</dbReference>
<dbReference type="InterPro" id="IPR015947">
    <property type="entry name" value="PUA-like_sf"/>
</dbReference>
<dbReference type="SMART" id="SM00359">
    <property type="entry name" value="PUA"/>
    <property type="match status" value="1"/>
</dbReference>
<evidence type="ECO:0000256" key="6">
    <source>
        <dbReference type="ARBA" id="ARBA00022777"/>
    </source>
</evidence>
<reference evidence="10 11" key="1">
    <citation type="submission" date="2016-02" db="EMBL/GenBank/DDBJ databases">
        <authorList>
            <person name="Wen L."/>
            <person name="He K."/>
            <person name="Yang H."/>
        </authorList>
    </citation>
    <scope>NUCLEOTIDE SEQUENCE [LARGE SCALE GENOMIC DNA]</scope>
    <source>
        <strain evidence="10 11">CZ1127</strain>
    </source>
</reference>
<dbReference type="PANTHER" id="PTHR43654:SF1">
    <property type="entry name" value="ISOPENTENYL PHOSPHATE KINASE"/>
    <property type="match status" value="1"/>
</dbReference>
<evidence type="ECO:0000313" key="10">
    <source>
        <dbReference type="EMBL" id="ANW96559.1"/>
    </source>
</evidence>
<dbReference type="GO" id="GO:0004349">
    <property type="term" value="F:glutamate 5-kinase activity"/>
    <property type="evidence" value="ECO:0007669"/>
    <property type="project" value="UniProtKB-UniRule"/>
</dbReference>
<accession>A0A1B1Y737</accession>
<evidence type="ECO:0000256" key="2">
    <source>
        <dbReference type="ARBA" id="ARBA00022605"/>
    </source>
</evidence>
<dbReference type="AlphaFoldDB" id="A0A1B1Y737"/>
<dbReference type="InterPro" id="IPR001057">
    <property type="entry name" value="Glu/AcGlu_kinase"/>
</dbReference>
<dbReference type="SUPFAM" id="SSF88697">
    <property type="entry name" value="PUA domain-like"/>
    <property type="match status" value="1"/>
</dbReference>
<dbReference type="PRINTS" id="PR00474">
    <property type="entry name" value="GLU5KINASE"/>
</dbReference>
<dbReference type="STRING" id="1790137.AXE80_09835"/>
<feature type="binding site" evidence="8">
    <location>
        <position position="138"/>
    </location>
    <ligand>
        <name>substrate</name>
    </ligand>
</feature>
<dbReference type="Gene3D" id="3.40.1160.10">
    <property type="entry name" value="Acetylglutamate kinase-like"/>
    <property type="match status" value="1"/>
</dbReference>
<proteinExistence type="inferred from homology"/>
<feature type="binding site" evidence="8">
    <location>
        <position position="11"/>
    </location>
    <ligand>
        <name>ATP</name>
        <dbReference type="ChEBI" id="CHEBI:30616"/>
    </ligand>
</feature>
<evidence type="ECO:0000256" key="1">
    <source>
        <dbReference type="ARBA" id="ARBA00022490"/>
    </source>
</evidence>
<dbReference type="OrthoDB" id="9804434at2"/>
<evidence type="ECO:0000256" key="3">
    <source>
        <dbReference type="ARBA" id="ARBA00022650"/>
    </source>
</evidence>
<dbReference type="KEGG" id="wfu:AXE80_09835"/>
<evidence type="ECO:0000256" key="5">
    <source>
        <dbReference type="ARBA" id="ARBA00022741"/>
    </source>
</evidence>
<dbReference type="CDD" id="cd21157">
    <property type="entry name" value="PUA_G5K"/>
    <property type="match status" value="1"/>
</dbReference>
<dbReference type="GO" id="GO:0055129">
    <property type="term" value="P:L-proline biosynthetic process"/>
    <property type="evidence" value="ECO:0007669"/>
    <property type="project" value="UniProtKB-UniRule"/>
</dbReference>
<feature type="binding site" evidence="8">
    <location>
        <position position="51"/>
    </location>
    <ligand>
        <name>substrate</name>
    </ligand>
</feature>
<dbReference type="EMBL" id="CP014224">
    <property type="protein sequence ID" value="ANW96559.1"/>
    <property type="molecule type" value="Genomic_DNA"/>
</dbReference>
<keyword evidence="7 8" id="KW-0067">ATP-binding</keyword>
<keyword evidence="3 8" id="KW-0641">Proline biosynthesis</keyword>
<dbReference type="HAMAP" id="MF_00456">
    <property type="entry name" value="ProB"/>
    <property type="match status" value="1"/>
</dbReference>
<dbReference type="UniPathway" id="UPA00098">
    <property type="reaction ID" value="UER00359"/>
</dbReference>
<dbReference type="InterPro" id="IPR001048">
    <property type="entry name" value="Asp/Glu/Uridylate_kinase"/>
</dbReference>
<keyword evidence="5 8" id="KW-0547">Nucleotide-binding</keyword>
<organism evidence="10 11">
    <name type="scientific">Wenyingzhuangia fucanilytica</name>
    <dbReference type="NCBI Taxonomy" id="1790137"/>
    <lineage>
        <taxon>Bacteria</taxon>
        <taxon>Pseudomonadati</taxon>
        <taxon>Bacteroidota</taxon>
        <taxon>Flavobacteriia</taxon>
        <taxon>Flavobacteriales</taxon>
        <taxon>Flavobacteriaceae</taxon>
        <taxon>Wenyingzhuangia</taxon>
    </lineage>
</organism>
<sequence>MNVISKKILIKIGSNVLTLSSGAPNKDRIEHLVEQVALLKKQGHQVILVSSGAVAAGRSQVNLPSSLDAVSKRQVLASVGQIALMNLYNSFFTNHQLVCSQVLITKESFSTREHYLNMTNCIEALLKCNITPIINENDVVSVTELMFTDNDELSGLVASMVQADELLILSNVDGIFTDHPTKPNAKLIRDFDNEEINLEDAISEEKSEFGRGGMLTKANTAIKIAALGVNVSIGNGTVPNITAQLLNRETGTFFKARHDKNKSAVKKWITNSGTFSKGKVYINQGAHQALLSNQANSLLPVGIEKLEGDFKKGDIITIIDCNGNEVGYGKASYGAEKANVFQKKHNQPALVHYNYLTIK</sequence>
<dbReference type="InterPro" id="IPR041739">
    <property type="entry name" value="G5K_ProB"/>
</dbReference>
<dbReference type="CDD" id="cd04242">
    <property type="entry name" value="AAK_G5K_ProB"/>
    <property type="match status" value="1"/>
</dbReference>
<dbReference type="Gene3D" id="2.30.130.10">
    <property type="entry name" value="PUA domain"/>
    <property type="match status" value="1"/>
</dbReference>
<dbReference type="Pfam" id="PF01472">
    <property type="entry name" value="PUA"/>
    <property type="match status" value="1"/>
</dbReference>
<dbReference type="GO" id="GO:0003723">
    <property type="term" value="F:RNA binding"/>
    <property type="evidence" value="ECO:0007669"/>
    <property type="project" value="InterPro"/>
</dbReference>
<dbReference type="PANTHER" id="PTHR43654">
    <property type="entry name" value="GLUTAMATE 5-KINASE"/>
    <property type="match status" value="1"/>
</dbReference>
<dbReference type="GO" id="GO:0005524">
    <property type="term" value="F:ATP binding"/>
    <property type="evidence" value="ECO:0007669"/>
    <property type="project" value="UniProtKB-KW"/>
</dbReference>
<dbReference type="NCBIfam" id="TIGR01027">
    <property type="entry name" value="proB"/>
    <property type="match status" value="1"/>
</dbReference>
<gene>
    <name evidence="8" type="primary">proB</name>
    <name evidence="10" type="ORF">AXE80_09835</name>
</gene>